<keyword evidence="2" id="KW-1185">Reference proteome</keyword>
<evidence type="ECO:0000313" key="2">
    <source>
        <dbReference type="Proteomes" id="UP001400965"/>
    </source>
</evidence>
<name>A0ABP3XH57_9FIRM</name>
<dbReference type="Proteomes" id="UP001400965">
    <property type="component" value="Unassembled WGS sequence"/>
</dbReference>
<accession>A0ABP3XH57</accession>
<comment type="caution">
    <text evidence="1">The sequence shown here is derived from an EMBL/GenBank/DDBJ whole genome shotgun (WGS) entry which is preliminary data.</text>
</comment>
<organism evidence="1 2">
    <name type="scientific">Paraclostridium tenue</name>
    <dbReference type="NCBI Taxonomy" id="1737"/>
    <lineage>
        <taxon>Bacteria</taxon>
        <taxon>Bacillati</taxon>
        <taxon>Bacillota</taxon>
        <taxon>Clostridia</taxon>
        <taxon>Peptostreptococcales</taxon>
        <taxon>Peptostreptococcaceae</taxon>
        <taxon>Paraclostridium</taxon>
    </lineage>
</organism>
<gene>
    <name evidence="1" type="ORF">GCM10008917_15320</name>
</gene>
<evidence type="ECO:0000313" key="1">
    <source>
        <dbReference type="EMBL" id="GAA0863910.1"/>
    </source>
</evidence>
<dbReference type="RefSeq" id="WP_346044563.1">
    <property type="nucleotide sequence ID" value="NZ_BAAACP010000008.1"/>
</dbReference>
<dbReference type="EMBL" id="BAAACP010000008">
    <property type="protein sequence ID" value="GAA0863910.1"/>
    <property type="molecule type" value="Genomic_DNA"/>
</dbReference>
<reference evidence="2" key="1">
    <citation type="journal article" date="2019" name="Int. J. Syst. Evol. Microbiol.">
        <title>The Global Catalogue of Microorganisms (GCM) 10K type strain sequencing project: providing services to taxonomists for standard genome sequencing and annotation.</title>
        <authorList>
            <consortium name="The Broad Institute Genomics Platform"/>
            <consortium name="The Broad Institute Genome Sequencing Center for Infectious Disease"/>
            <person name="Wu L."/>
            <person name="Ma J."/>
        </authorList>
    </citation>
    <scope>NUCLEOTIDE SEQUENCE [LARGE SCALE GENOMIC DNA]</scope>
    <source>
        <strain evidence="2">JCM 6486</strain>
    </source>
</reference>
<proteinExistence type="predicted"/>
<sequence>MINNDINKSWSIRTSTDELLNFIIFTGCMYNLIDDKYFNESNRPWPTSILNSDCKNLNNDKLKSQWKLWFNSVIDKKSNNINPNKMCTLINEIYNVDDFLELEYIELRECCKKSYPFFIEWWNMQAGGNAAISFYEIIGSDKFCNYIEELECKLNKKAKIFNLYIDIVYTGVPDALDVNDEYIIVTPNGYISLDKKWWIDKLIKLNIF</sequence>
<protein>
    <submittedName>
        <fullName evidence="1">Uncharacterized protein</fullName>
    </submittedName>
</protein>